<reference evidence="3" key="1">
    <citation type="submission" date="2019-09" db="EMBL/GenBank/DDBJ databases">
        <title>Bird 10,000 Genomes (B10K) Project - Family phase.</title>
        <authorList>
            <person name="Zhang G."/>
        </authorList>
    </citation>
    <scope>NUCLEOTIDE SEQUENCE</scope>
    <source>
        <strain evidence="3">B10K-DU-008-47</strain>
        <tissue evidence="3">Mixed tissue sample</tissue>
    </source>
</reference>
<dbReference type="AlphaFoldDB" id="A0A850X1Y6"/>
<feature type="domain" description="BEACH-type PH" evidence="2">
    <location>
        <begin position="290"/>
        <end position="390"/>
    </location>
</feature>
<feature type="non-terminal residue" evidence="3">
    <location>
        <position position="416"/>
    </location>
</feature>
<dbReference type="Pfam" id="PF14844">
    <property type="entry name" value="PH_BEACH"/>
    <property type="match status" value="1"/>
</dbReference>
<evidence type="ECO:0000313" key="4">
    <source>
        <dbReference type="Proteomes" id="UP000653271"/>
    </source>
</evidence>
<dbReference type="Proteomes" id="UP000653271">
    <property type="component" value="Unassembled WGS sequence"/>
</dbReference>
<protein>
    <submittedName>
        <fullName evidence="3">NBEL2 protein</fullName>
    </submittedName>
</protein>
<dbReference type="GO" id="GO:0019901">
    <property type="term" value="F:protein kinase binding"/>
    <property type="evidence" value="ECO:0007669"/>
    <property type="project" value="TreeGrafter"/>
</dbReference>
<dbReference type="PANTHER" id="PTHR13743">
    <property type="entry name" value="BEIGE/BEACH-RELATED"/>
    <property type="match status" value="1"/>
</dbReference>
<dbReference type="GO" id="GO:0005829">
    <property type="term" value="C:cytosol"/>
    <property type="evidence" value="ECO:0007669"/>
    <property type="project" value="TreeGrafter"/>
</dbReference>
<sequence length="416" mass="48067">LAYVKLHSLLQTSSAPKKDEACYLLGKLETPLRRSLDAKSETFSWLVPIVRTLMDQCYETLQLQLFLPSLPPTNGSPTFYEDFQLFCTTPEWRSFIEKHVQPTMAQFEMDTFAKSHDHMSNFWNACYDAMMSSSQRREQEKTTSRKMFQELVLEPVAKRAKAENVRHANVLKQAANHHSTVLKQWRSLCRLLTSPRSAWADRNPPEVRWKLSSAETYSRMRLKLVPNLNFDQHLEASALRDNLAEHLHNPAESLPLAMAKEAKVSELEDDQLAEEDLPVLDNQAEPKEQNQREKLVVSEDCELITTVAVVPGRLEVTTQHVYFYDGSSEKDETEGGIGYDFKRPLSHLREVHLRRYNLRRSALELFFIDQANYFLNFKKKVRNKVYSCILGLRPPNQIYFGSRSPQELLKASGLTQ</sequence>
<dbReference type="InterPro" id="IPR050865">
    <property type="entry name" value="BEACH_Domain"/>
</dbReference>
<dbReference type="PROSITE" id="PS51783">
    <property type="entry name" value="PH_BEACH"/>
    <property type="match status" value="1"/>
</dbReference>
<dbReference type="GO" id="GO:0016020">
    <property type="term" value="C:membrane"/>
    <property type="evidence" value="ECO:0007669"/>
    <property type="project" value="TreeGrafter"/>
</dbReference>
<evidence type="ECO:0000313" key="3">
    <source>
        <dbReference type="EMBL" id="NWH74771.1"/>
    </source>
</evidence>
<dbReference type="PANTHER" id="PTHR13743:SF111">
    <property type="entry name" value="NEUROBEACHIN-LIKE PROTEIN 2"/>
    <property type="match status" value="1"/>
</dbReference>
<dbReference type="CDD" id="cd01201">
    <property type="entry name" value="PH_BEACH"/>
    <property type="match status" value="1"/>
</dbReference>
<keyword evidence="4" id="KW-1185">Reference proteome</keyword>
<organism evidence="3 4">
    <name type="scientific">Piaya cayana</name>
    <name type="common">Common squirrel cuckoo</name>
    <dbReference type="NCBI Taxonomy" id="33601"/>
    <lineage>
        <taxon>Eukaryota</taxon>
        <taxon>Metazoa</taxon>
        <taxon>Chordata</taxon>
        <taxon>Craniata</taxon>
        <taxon>Vertebrata</taxon>
        <taxon>Euteleostomi</taxon>
        <taxon>Archelosauria</taxon>
        <taxon>Archosauria</taxon>
        <taxon>Dinosauria</taxon>
        <taxon>Saurischia</taxon>
        <taxon>Theropoda</taxon>
        <taxon>Coelurosauria</taxon>
        <taxon>Aves</taxon>
        <taxon>Neognathae</taxon>
        <taxon>Neoaves</taxon>
        <taxon>Otidimorphae</taxon>
        <taxon>Cuculiformes</taxon>
        <taxon>Coccyzidae</taxon>
        <taxon>Piaya</taxon>
    </lineage>
</organism>
<dbReference type="FunFam" id="2.30.29.30:FF:000301">
    <property type="entry name" value="Neurobeachin-like protein 2"/>
    <property type="match status" value="1"/>
</dbReference>
<accession>A0A850X1Y6</accession>
<evidence type="ECO:0000256" key="1">
    <source>
        <dbReference type="ARBA" id="ARBA00022574"/>
    </source>
</evidence>
<dbReference type="SUPFAM" id="SSF50729">
    <property type="entry name" value="PH domain-like"/>
    <property type="match status" value="1"/>
</dbReference>
<dbReference type="Pfam" id="PF16057">
    <property type="entry name" value="DUF4800"/>
    <property type="match status" value="1"/>
</dbReference>
<dbReference type="InterPro" id="IPR023362">
    <property type="entry name" value="PH-BEACH_dom"/>
</dbReference>
<dbReference type="Gene3D" id="2.30.29.30">
    <property type="entry name" value="Pleckstrin-homology domain (PH domain)/Phosphotyrosine-binding domain (PTB)"/>
    <property type="match status" value="1"/>
</dbReference>
<dbReference type="OrthoDB" id="9352559at2759"/>
<dbReference type="InterPro" id="IPR011993">
    <property type="entry name" value="PH-like_dom_sf"/>
</dbReference>
<feature type="non-terminal residue" evidence="3">
    <location>
        <position position="1"/>
    </location>
</feature>
<comment type="caution">
    <text evidence="3">The sequence shown here is derived from an EMBL/GenBank/DDBJ whole genome shotgun (WGS) entry which is preliminary data.</text>
</comment>
<keyword evidence="1" id="KW-0853">WD repeat</keyword>
<evidence type="ECO:0000259" key="2">
    <source>
        <dbReference type="PROSITE" id="PS51783"/>
    </source>
</evidence>
<gene>
    <name evidence="3" type="primary">Nbeal2_2</name>
    <name evidence="3" type="ORF">PIACAY_R14518</name>
</gene>
<dbReference type="GO" id="GO:0008104">
    <property type="term" value="P:intracellular protein localization"/>
    <property type="evidence" value="ECO:0007669"/>
    <property type="project" value="TreeGrafter"/>
</dbReference>
<dbReference type="EMBL" id="WAAB01010841">
    <property type="protein sequence ID" value="NWH74771.1"/>
    <property type="molecule type" value="Genomic_DNA"/>
</dbReference>
<name>A0A850X1Y6_PIACA</name>
<proteinExistence type="predicted"/>